<dbReference type="EMBL" id="JAHQCS010000098">
    <property type="protein sequence ID" value="MBU9712390.1"/>
    <property type="molecule type" value="Genomic_DNA"/>
</dbReference>
<sequence>MFNHFRSEIENLNLVASSGGAFEVYVNGEKIHSKLDTGEYPQLETIINKMKSLK</sequence>
<protein>
    <submittedName>
        <fullName evidence="2">Rdx family protein</fullName>
    </submittedName>
</protein>
<name>A0ABS6JFD8_9BACI</name>
<dbReference type="InterPro" id="IPR011893">
    <property type="entry name" value="Selenoprotein_Rdx-typ"/>
</dbReference>
<comment type="caution">
    <text evidence="2">The sequence shown here is derived from an EMBL/GenBank/DDBJ whole genome shotgun (WGS) entry which is preliminary data.</text>
</comment>
<evidence type="ECO:0000256" key="1">
    <source>
        <dbReference type="ARBA" id="ARBA00023284"/>
    </source>
</evidence>
<reference evidence="2 3" key="1">
    <citation type="submission" date="2021-06" db="EMBL/GenBank/DDBJ databases">
        <title>Bacillus sp. RD4P76, an endophyte from a halophyte.</title>
        <authorList>
            <person name="Sun J.-Q."/>
        </authorList>
    </citation>
    <scope>NUCLEOTIDE SEQUENCE [LARGE SCALE GENOMIC DNA]</scope>
    <source>
        <strain evidence="2 3">CGMCC 1.15917</strain>
    </source>
</reference>
<organism evidence="2 3">
    <name type="scientific">Evansella tamaricis</name>
    <dbReference type="NCBI Taxonomy" id="2069301"/>
    <lineage>
        <taxon>Bacteria</taxon>
        <taxon>Bacillati</taxon>
        <taxon>Bacillota</taxon>
        <taxon>Bacilli</taxon>
        <taxon>Bacillales</taxon>
        <taxon>Bacillaceae</taxon>
        <taxon>Evansella</taxon>
    </lineage>
</organism>
<evidence type="ECO:0000313" key="3">
    <source>
        <dbReference type="Proteomes" id="UP000784880"/>
    </source>
</evidence>
<dbReference type="Pfam" id="PF10262">
    <property type="entry name" value="Rdx"/>
    <property type="match status" value="1"/>
</dbReference>
<accession>A0ABS6JFD8</accession>
<evidence type="ECO:0000313" key="2">
    <source>
        <dbReference type="EMBL" id="MBU9712390.1"/>
    </source>
</evidence>
<proteinExistence type="predicted"/>
<dbReference type="Proteomes" id="UP000784880">
    <property type="component" value="Unassembled WGS sequence"/>
</dbReference>
<keyword evidence="3" id="KW-1185">Reference proteome</keyword>
<keyword evidence="1" id="KW-0676">Redox-active center</keyword>
<gene>
    <name evidence="2" type="ORF">KS419_11620</name>
</gene>
<dbReference type="NCBIfam" id="TIGR02174">
    <property type="entry name" value="CXXU_selWTH"/>
    <property type="match status" value="1"/>
</dbReference>